<dbReference type="EMBL" id="JMSE01000038">
    <property type="protein sequence ID" value="KDN72139.1"/>
    <property type="molecule type" value="Genomic_DNA"/>
</dbReference>
<sequence length="429" mass="48900">MTPRRPHLELFNPTRPETDHQSFTFFAQLPTELRVLIWQHALRRHRMIHVVLQKRVERGGGNEAKIAERYSLLNGLGRSVCGNHYKVIIPKRHTLLPDNVMMVNKEAQAVVIAFYPVRIPCCVKSSVDMEGKTPMLCLNFDWDYLRISADNALSLFFDFLHDLRAYDPRGRGLRHLVVEDSHFRIPEIPSLSPTYLDARTLTAFKATLAELKTIWFKNTPPGGRGLDILTWMRANVFNYGFPVFPAFTFFEPPLPDPRDVSRDLRNVGGSVPDWRERPLGWRMLLRRLGISPEKVERAPGVDVRVMVASDREGDIRTREDAARALHEEDLDWLQLQWWFRGWDSPRPGGGGDRPAGCFTTASGLRPSLPELDGPEVLAAAPRPALGFWLFPVNAFGEITEEEGPTSWIRSRGIFDLSSHWPDLALVDVP</sequence>
<protein>
    <recommendedName>
        <fullName evidence="1">2EXR domain-containing protein</fullName>
    </recommendedName>
</protein>
<dbReference type="AlphaFoldDB" id="A0A066XWR4"/>
<evidence type="ECO:0000313" key="2">
    <source>
        <dbReference type="EMBL" id="KDN72139.1"/>
    </source>
</evidence>
<dbReference type="PANTHER" id="PTHR35910">
    <property type="entry name" value="2EXR DOMAIN-CONTAINING PROTEIN"/>
    <property type="match status" value="1"/>
</dbReference>
<keyword evidence="3" id="KW-1185">Reference proteome</keyword>
<dbReference type="Pfam" id="PF20150">
    <property type="entry name" value="2EXR"/>
    <property type="match status" value="1"/>
</dbReference>
<dbReference type="HOGENOM" id="CLU_045008_0_0_1"/>
<gene>
    <name evidence="2" type="ORF">CSUB01_09724</name>
</gene>
<dbReference type="eggNOG" id="ENOG502RPDK">
    <property type="taxonomic scope" value="Eukaryota"/>
</dbReference>
<comment type="caution">
    <text evidence="2">The sequence shown here is derived from an EMBL/GenBank/DDBJ whole genome shotgun (WGS) entry which is preliminary data.</text>
</comment>
<reference evidence="3" key="1">
    <citation type="journal article" date="2014" name="Genome Announc.">
        <title>Draft genome sequence of Colletotrichum sublineola, a destructive pathogen of cultivated sorghum.</title>
        <authorList>
            <person name="Baroncelli R."/>
            <person name="Sanz-Martin J.M."/>
            <person name="Rech G.E."/>
            <person name="Sukno S.A."/>
            <person name="Thon M.R."/>
        </authorList>
    </citation>
    <scope>NUCLEOTIDE SEQUENCE [LARGE SCALE GENOMIC DNA]</scope>
    <source>
        <strain evidence="3">TX430BB</strain>
    </source>
</reference>
<dbReference type="OrthoDB" id="3469466at2759"/>
<evidence type="ECO:0000259" key="1">
    <source>
        <dbReference type="Pfam" id="PF20150"/>
    </source>
</evidence>
<evidence type="ECO:0000313" key="3">
    <source>
        <dbReference type="Proteomes" id="UP000027238"/>
    </source>
</evidence>
<dbReference type="InterPro" id="IPR045518">
    <property type="entry name" value="2EXR"/>
</dbReference>
<dbReference type="PANTHER" id="PTHR35910:SF1">
    <property type="entry name" value="2EXR DOMAIN-CONTAINING PROTEIN"/>
    <property type="match status" value="1"/>
</dbReference>
<organism evidence="2 3">
    <name type="scientific">Colletotrichum sublineola</name>
    <name type="common">Sorghum anthracnose fungus</name>
    <dbReference type="NCBI Taxonomy" id="1173701"/>
    <lineage>
        <taxon>Eukaryota</taxon>
        <taxon>Fungi</taxon>
        <taxon>Dikarya</taxon>
        <taxon>Ascomycota</taxon>
        <taxon>Pezizomycotina</taxon>
        <taxon>Sordariomycetes</taxon>
        <taxon>Hypocreomycetidae</taxon>
        <taxon>Glomerellales</taxon>
        <taxon>Glomerellaceae</taxon>
        <taxon>Colletotrichum</taxon>
        <taxon>Colletotrichum graminicola species complex</taxon>
    </lineage>
</organism>
<dbReference type="Proteomes" id="UP000027238">
    <property type="component" value="Unassembled WGS sequence"/>
</dbReference>
<feature type="domain" description="2EXR" evidence="1">
    <location>
        <begin position="23"/>
        <end position="145"/>
    </location>
</feature>
<dbReference type="OMA" id="RIMIWRE"/>
<name>A0A066XWR4_COLSU</name>
<accession>A0A066XWR4</accession>
<dbReference type="STRING" id="1173701.A0A066XWR4"/>
<proteinExistence type="predicted"/>